<feature type="compositionally biased region" description="Basic and acidic residues" evidence="1">
    <location>
        <begin position="655"/>
        <end position="667"/>
    </location>
</feature>
<organism evidence="2 3">
    <name type="scientific">Prorocentrum cordatum</name>
    <dbReference type="NCBI Taxonomy" id="2364126"/>
    <lineage>
        <taxon>Eukaryota</taxon>
        <taxon>Sar</taxon>
        <taxon>Alveolata</taxon>
        <taxon>Dinophyceae</taxon>
        <taxon>Prorocentrales</taxon>
        <taxon>Prorocentraceae</taxon>
        <taxon>Prorocentrum</taxon>
    </lineage>
</organism>
<reference evidence="2" key="1">
    <citation type="submission" date="2023-10" db="EMBL/GenBank/DDBJ databases">
        <authorList>
            <person name="Chen Y."/>
            <person name="Shah S."/>
            <person name="Dougan E. K."/>
            <person name="Thang M."/>
            <person name="Chan C."/>
        </authorList>
    </citation>
    <scope>NUCLEOTIDE SEQUENCE [LARGE SCALE GENOMIC DNA]</scope>
</reference>
<feature type="compositionally biased region" description="Low complexity" evidence="1">
    <location>
        <begin position="703"/>
        <end position="727"/>
    </location>
</feature>
<evidence type="ECO:0000313" key="3">
    <source>
        <dbReference type="Proteomes" id="UP001189429"/>
    </source>
</evidence>
<protein>
    <recommendedName>
        <fullName evidence="4">Calmodulin</fullName>
    </recommendedName>
</protein>
<feature type="region of interest" description="Disordered" evidence="1">
    <location>
        <begin position="638"/>
        <end position="747"/>
    </location>
</feature>
<feature type="region of interest" description="Disordered" evidence="1">
    <location>
        <begin position="131"/>
        <end position="196"/>
    </location>
</feature>
<dbReference type="EMBL" id="CAUYUJ010015434">
    <property type="protein sequence ID" value="CAK0853881.1"/>
    <property type="molecule type" value="Genomic_DNA"/>
</dbReference>
<evidence type="ECO:0000256" key="1">
    <source>
        <dbReference type="SAM" id="MobiDB-lite"/>
    </source>
</evidence>
<keyword evidence="3" id="KW-1185">Reference proteome</keyword>
<feature type="region of interest" description="Disordered" evidence="1">
    <location>
        <begin position="488"/>
        <end position="517"/>
    </location>
</feature>
<dbReference type="Pfam" id="PF14469">
    <property type="entry name" value="AKAP28"/>
    <property type="match status" value="1"/>
</dbReference>
<comment type="caution">
    <text evidence="2">The sequence shown here is derived from an EMBL/GenBank/DDBJ whole genome shotgun (WGS) entry which is preliminary data.</text>
</comment>
<dbReference type="Gene3D" id="1.10.238.10">
    <property type="entry name" value="EF-hand"/>
    <property type="match status" value="1"/>
</dbReference>
<dbReference type="SUPFAM" id="SSF47473">
    <property type="entry name" value="EF-hand"/>
    <property type="match status" value="1"/>
</dbReference>
<feature type="compositionally biased region" description="Basic and acidic residues" evidence="1">
    <location>
        <begin position="131"/>
        <end position="144"/>
    </location>
</feature>
<evidence type="ECO:0000313" key="2">
    <source>
        <dbReference type="EMBL" id="CAK0853881.1"/>
    </source>
</evidence>
<proteinExistence type="predicted"/>
<dbReference type="InterPro" id="IPR011992">
    <property type="entry name" value="EF-hand-dom_pair"/>
</dbReference>
<evidence type="ECO:0008006" key="4">
    <source>
        <dbReference type="Google" id="ProtNLM"/>
    </source>
</evidence>
<feature type="compositionally biased region" description="Polar residues" evidence="1">
    <location>
        <begin position="682"/>
        <end position="693"/>
    </location>
</feature>
<dbReference type="Proteomes" id="UP001189429">
    <property type="component" value="Unassembled WGS sequence"/>
</dbReference>
<sequence length="747" mass="83353">MREELSEYLSVGGTTVASAIGKVEAELERWQCGAYSHITRATSVTSGRIIHLETIFSQPCQSKPVPVAVALVHFFLDVATDDLTYQFEEEHVQHEVGGMSLAEGQFHGWLDRIIGDKLEVRRLHDLATPFERTRLVPPPEHRGEEAEEETEEPPAERERPPRELAPPGPLSRPVMRVVPPAGAEGEDDGGGLPLSSMLENIFDAADEEEELELTHKEVADLLYATPLGLADWDVKLLLTTATELETGKIQYKPFVKAAPAIVEALLKRRAAFEERTRGATPATMEAIELCYQEEIEEVARAARDAFVSRDTGGLGALPRHEFRTCLGQRGDRFSAQEVEMLMQMCKENDEGMVGYEDISSLLMQLRMDALHNAAVETDVQSLMIHLIRLCQKEGMGSDNILYIWELRNVLTRADQVCLSRMQIHVILMIIHPNESGEVDVEYFLRVCCTVIPYMFDTTAFGEMAAQIQKDKQDAIAKQELEELQGFAGSSMVNTKKRPEDELEQEDQQTNAPDKDSVEKDLMQKANADPFPTAGRLMNLLRSESLQHLQLSDAELRGLIAEIRFVSEADIVEQGKEKVRGDKIAFADHIKTWVPIMFELRKARIYEPVLTKDWGMDAGHLVDINALGARDWLRIDHSDDDARSERSTSSRLRRRPSWDKRPTRDRLGRSGRQGTKGARRQGTKTLSRSSSRASLGQAEDSDDSGTSGASSVSRASARSGAGMRPSSRQRLVSKPLARTTGRAGTKSR</sequence>
<dbReference type="InterPro" id="IPR025663">
    <property type="entry name" value="AKAP_28"/>
</dbReference>
<gene>
    <name evidence="2" type="ORF">PCOR1329_LOCUS45221</name>
</gene>
<accession>A0ABN9U4U6</accession>
<feature type="compositionally biased region" description="Basic and acidic residues" evidence="1">
    <location>
        <begin position="638"/>
        <end position="647"/>
    </location>
</feature>
<name>A0ABN9U4U6_9DINO</name>